<dbReference type="PANTHER" id="PTHR43774:SF1">
    <property type="entry name" value="PEPTIDE METHIONINE SULFOXIDE REDUCTASE MSRA 2"/>
    <property type="match status" value="1"/>
</dbReference>
<dbReference type="SUPFAM" id="SSF51316">
    <property type="entry name" value="Mss4-like"/>
    <property type="match status" value="1"/>
</dbReference>
<dbReference type="Gene3D" id="3.30.1060.10">
    <property type="entry name" value="Peptide methionine sulphoxide reductase MsrA"/>
    <property type="match status" value="1"/>
</dbReference>
<dbReference type="EMBL" id="JBBPCC010000003">
    <property type="protein sequence ID" value="MEK8127549.1"/>
    <property type="molecule type" value="Genomic_DNA"/>
</dbReference>
<protein>
    <recommendedName>
        <fullName evidence="7">Peptide methionine sulfoxide reductase MsrA</fullName>
        <shortName evidence="7">Protein-methionine-S-oxide reductase</shortName>
        <ecNumber evidence="7">1.8.4.11</ecNumber>
    </recommendedName>
    <alternativeName>
        <fullName evidence="7">Peptide-methionine (S)-S-oxide reductase</fullName>
        <shortName evidence="7">Peptide Met(O) reductase</shortName>
    </alternativeName>
</protein>
<keyword evidence="2 7" id="KW-0560">Oxidoreductase</keyword>
<dbReference type="SUPFAM" id="SSF55068">
    <property type="entry name" value="Peptide methionine sulfoxide reductase"/>
    <property type="match status" value="1"/>
</dbReference>
<evidence type="ECO:0000256" key="2">
    <source>
        <dbReference type="ARBA" id="ARBA00023002"/>
    </source>
</evidence>
<keyword evidence="3" id="KW-0511">Multifunctional enzyme</keyword>
<feature type="active site" evidence="7">
    <location>
        <position position="59"/>
    </location>
</feature>
<dbReference type="PROSITE" id="PS51790">
    <property type="entry name" value="MSRB"/>
    <property type="match status" value="1"/>
</dbReference>
<dbReference type="Pfam" id="PF01641">
    <property type="entry name" value="SelR"/>
    <property type="match status" value="1"/>
</dbReference>
<sequence length="377" mass="41514">MKVKKPGLYLLPVALAAAAVYYSYGSSSKPPMMEAHPAAAAALAKSDTKYETAVLAGGCFWGTEAAFEKLNGVLNVVTGYTGGQKQNPTYADVASGQTGHAEAVQIRYNPDVITYGELLKVFWRNIDPTDAEGQFMDRGSRYHAAVFYNSPEQQASAEASREALATSGRFAKPIVTDIAAASKFYRAEEDQQNYAHKNPIRYKLTELASGRDSFLNKAWGGDRVVVISDKNEYHPDFDKKAKLKTLTKLQYDVTQNNVDEPPFHNEYWDNHEEGIYVDVVSGEPLFSSKDKFDAGTGWPSFTQPLDPDHVVLKQGHGLFLSGTQVRSRDGDSFLGDLFKDGPQPTGLRYCINSASLRFIPKAELEAKGYGAYAKRFG</sequence>
<feature type="domain" description="MsrB" evidence="8">
    <location>
        <begin position="239"/>
        <end position="361"/>
    </location>
</feature>
<comment type="catalytic activity">
    <reaction evidence="5">
        <text>L-methionyl-[protein] + [thioredoxin]-disulfide + H2O = L-methionyl-(R)-S-oxide-[protein] + [thioredoxin]-dithiol</text>
        <dbReference type="Rhea" id="RHEA:24164"/>
        <dbReference type="Rhea" id="RHEA-COMP:10698"/>
        <dbReference type="Rhea" id="RHEA-COMP:10700"/>
        <dbReference type="Rhea" id="RHEA-COMP:12313"/>
        <dbReference type="Rhea" id="RHEA-COMP:12314"/>
        <dbReference type="ChEBI" id="CHEBI:15377"/>
        <dbReference type="ChEBI" id="CHEBI:16044"/>
        <dbReference type="ChEBI" id="CHEBI:29950"/>
        <dbReference type="ChEBI" id="CHEBI:45764"/>
        <dbReference type="ChEBI" id="CHEBI:50058"/>
        <dbReference type="EC" id="1.8.4.12"/>
    </reaction>
</comment>
<evidence type="ECO:0000256" key="6">
    <source>
        <dbReference type="ARBA" id="ARBA00048782"/>
    </source>
</evidence>
<evidence type="ECO:0000256" key="7">
    <source>
        <dbReference type="HAMAP-Rule" id="MF_01401"/>
    </source>
</evidence>
<dbReference type="InterPro" id="IPR036509">
    <property type="entry name" value="Met_Sox_Rdtase_MsrA_sf"/>
</dbReference>
<evidence type="ECO:0000256" key="5">
    <source>
        <dbReference type="ARBA" id="ARBA00048488"/>
    </source>
</evidence>
<dbReference type="RefSeq" id="WP_341414616.1">
    <property type="nucleotide sequence ID" value="NZ_JBBPCC010000003.1"/>
</dbReference>
<evidence type="ECO:0000256" key="1">
    <source>
        <dbReference type="ARBA" id="ARBA00005591"/>
    </source>
</evidence>
<accession>A0ABU9DFA0</accession>
<dbReference type="Proteomes" id="UP001469365">
    <property type="component" value="Unassembled WGS sequence"/>
</dbReference>
<keyword evidence="10" id="KW-1185">Reference proteome</keyword>
<dbReference type="InterPro" id="IPR002569">
    <property type="entry name" value="Met_Sox_Rdtase_MsrA_dom"/>
</dbReference>
<dbReference type="GO" id="GO:0008113">
    <property type="term" value="F:peptide-methionine (S)-S-oxide reductase activity"/>
    <property type="evidence" value="ECO:0007669"/>
    <property type="project" value="UniProtKB-EC"/>
</dbReference>
<comment type="function">
    <text evidence="7">Has an important function as a repair enzyme for proteins that have been inactivated by oxidation. Catalyzes the reversible oxidation-reduction of methionine sulfoxide in proteins to methionine.</text>
</comment>
<dbReference type="Gene3D" id="2.170.150.20">
    <property type="entry name" value="Peptide methionine sulfoxide reductase"/>
    <property type="match status" value="1"/>
</dbReference>
<dbReference type="EC" id="1.8.4.11" evidence="7"/>
<dbReference type="Pfam" id="PF01625">
    <property type="entry name" value="PMSR"/>
    <property type="match status" value="1"/>
</dbReference>
<dbReference type="HAMAP" id="MF_01401">
    <property type="entry name" value="MsrA"/>
    <property type="match status" value="1"/>
</dbReference>
<evidence type="ECO:0000256" key="3">
    <source>
        <dbReference type="ARBA" id="ARBA00023268"/>
    </source>
</evidence>
<dbReference type="InterPro" id="IPR002579">
    <property type="entry name" value="Met_Sox_Rdtase_MsrB_dom"/>
</dbReference>
<proteinExistence type="inferred from homology"/>
<comment type="catalytic activity">
    <reaction evidence="4 7">
        <text>L-methionyl-[protein] + [thioredoxin]-disulfide + H2O = L-methionyl-(S)-S-oxide-[protein] + [thioredoxin]-dithiol</text>
        <dbReference type="Rhea" id="RHEA:14217"/>
        <dbReference type="Rhea" id="RHEA-COMP:10698"/>
        <dbReference type="Rhea" id="RHEA-COMP:10700"/>
        <dbReference type="Rhea" id="RHEA-COMP:12313"/>
        <dbReference type="Rhea" id="RHEA-COMP:12315"/>
        <dbReference type="ChEBI" id="CHEBI:15377"/>
        <dbReference type="ChEBI" id="CHEBI:16044"/>
        <dbReference type="ChEBI" id="CHEBI:29950"/>
        <dbReference type="ChEBI" id="CHEBI:44120"/>
        <dbReference type="ChEBI" id="CHEBI:50058"/>
        <dbReference type="EC" id="1.8.4.11"/>
    </reaction>
</comment>
<dbReference type="PANTHER" id="PTHR43774">
    <property type="entry name" value="PEPTIDE METHIONINE SULFOXIDE REDUCTASE"/>
    <property type="match status" value="1"/>
</dbReference>
<comment type="similarity">
    <text evidence="1 7">Belongs to the MsrA Met sulfoxide reductase family.</text>
</comment>
<organism evidence="9 10">
    <name type="scientific">Paenibacillus filicis</name>
    <dbReference type="NCBI Taxonomy" id="669464"/>
    <lineage>
        <taxon>Bacteria</taxon>
        <taxon>Bacillati</taxon>
        <taxon>Bacillota</taxon>
        <taxon>Bacilli</taxon>
        <taxon>Bacillales</taxon>
        <taxon>Paenibacillaceae</taxon>
        <taxon>Paenibacillus</taxon>
    </lineage>
</organism>
<evidence type="ECO:0000259" key="8">
    <source>
        <dbReference type="PROSITE" id="PS51790"/>
    </source>
</evidence>
<comment type="catalytic activity">
    <reaction evidence="6 7">
        <text>[thioredoxin]-disulfide + L-methionine + H2O = L-methionine (S)-S-oxide + [thioredoxin]-dithiol</text>
        <dbReference type="Rhea" id="RHEA:19993"/>
        <dbReference type="Rhea" id="RHEA-COMP:10698"/>
        <dbReference type="Rhea" id="RHEA-COMP:10700"/>
        <dbReference type="ChEBI" id="CHEBI:15377"/>
        <dbReference type="ChEBI" id="CHEBI:29950"/>
        <dbReference type="ChEBI" id="CHEBI:50058"/>
        <dbReference type="ChEBI" id="CHEBI:57844"/>
        <dbReference type="ChEBI" id="CHEBI:58772"/>
        <dbReference type="EC" id="1.8.4.11"/>
    </reaction>
</comment>
<evidence type="ECO:0000313" key="10">
    <source>
        <dbReference type="Proteomes" id="UP001469365"/>
    </source>
</evidence>
<comment type="caution">
    <text evidence="9">The sequence shown here is derived from an EMBL/GenBank/DDBJ whole genome shotgun (WGS) entry which is preliminary data.</text>
</comment>
<evidence type="ECO:0000256" key="4">
    <source>
        <dbReference type="ARBA" id="ARBA00047806"/>
    </source>
</evidence>
<name>A0ABU9DFA0_9BACL</name>
<evidence type="ECO:0000313" key="9">
    <source>
        <dbReference type="EMBL" id="MEK8127549.1"/>
    </source>
</evidence>
<reference evidence="9 10" key="1">
    <citation type="submission" date="2024-04" db="EMBL/GenBank/DDBJ databases">
        <title>draft genome sequnece of Paenibacillus filicis.</title>
        <authorList>
            <person name="Kim D.-U."/>
        </authorList>
    </citation>
    <scope>NUCLEOTIDE SEQUENCE [LARGE SCALE GENOMIC DNA]</scope>
    <source>
        <strain evidence="9 10">KACC14197</strain>
    </source>
</reference>
<dbReference type="InterPro" id="IPR011057">
    <property type="entry name" value="Mss4-like_sf"/>
</dbReference>
<gene>
    <name evidence="7 9" type="primary">msrA</name>
    <name evidence="9" type="ORF">WMW72_06425</name>
</gene>